<keyword evidence="1 2" id="KW-0103">Bromodomain</keyword>
<dbReference type="PROSITE" id="PS00633">
    <property type="entry name" value="BROMODOMAIN_1"/>
    <property type="match status" value="1"/>
</dbReference>
<dbReference type="AlphaFoldDB" id="A0A8K0ILH5"/>
<dbReference type="Gene3D" id="1.20.920.10">
    <property type="entry name" value="Bromodomain-like"/>
    <property type="match status" value="1"/>
</dbReference>
<evidence type="ECO:0000259" key="4">
    <source>
        <dbReference type="PROSITE" id="PS50014"/>
    </source>
</evidence>
<dbReference type="EMBL" id="CM017880">
    <property type="protein sequence ID" value="KAG1361075.1"/>
    <property type="molecule type" value="Genomic_DNA"/>
</dbReference>
<evidence type="ECO:0000256" key="3">
    <source>
        <dbReference type="SAM" id="MobiDB-lite"/>
    </source>
</evidence>
<feature type="compositionally biased region" description="Basic and acidic residues" evidence="3">
    <location>
        <begin position="266"/>
        <end position="279"/>
    </location>
</feature>
<dbReference type="Pfam" id="PF00439">
    <property type="entry name" value="Bromodomain"/>
    <property type="match status" value="1"/>
</dbReference>
<dbReference type="PROSITE" id="PS50014">
    <property type="entry name" value="BROMODOMAIN_2"/>
    <property type="match status" value="1"/>
</dbReference>
<comment type="caution">
    <text evidence="5">The sequence shown here is derived from an EMBL/GenBank/DDBJ whole genome shotgun (WGS) entry which is preliminary data.</text>
</comment>
<dbReference type="PRINTS" id="PR00503">
    <property type="entry name" value="BROMODOMAIN"/>
</dbReference>
<feature type="region of interest" description="Disordered" evidence="3">
    <location>
        <begin position="512"/>
        <end position="579"/>
    </location>
</feature>
<dbReference type="PANTHER" id="PTHR22881">
    <property type="entry name" value="BROMODOMAIN CONTAINING PROTEIN"/>
    <property type="match status" value="1"/>
</dbReference>
<feature type="compositionally biased region" description="Low complexity" evidence="3">
    <location>
        <begin position="669"/>
        <end position="683"/>
    </location>
</feature>
<feature type="compositionally biased region" description="Basic residues" evidence="3">
    <location>
        <begin position="280"/>
        <end position="291"/>
    </location>
</feature>
<feature type="compositionally biased region" description="Low complexity" evidence="3">
    <location>
        <begin position="512"/>
        <end position="531"/>
    </location>
</feature>
<reference evidence="5" key="2">
    <citation type="submission" date="2019-07" db="EMBL/GenBank/DDBJ databases">
        <authorList>
            <person name="Yang Y."/>
            <person name="Bocs S."/>
            <person name="Baudouin L."/>
        </authorList>
    </citation>
    <scope>NUCLEOTIDE SEQUENCE</scope>
    <source>
        <tissue evidence="5">Spear leaf of Hainan Tall coconut</tissue>
    </source>
</reference>
<name>A0A8K0ILH5_COCNU</name>
<feature type="region of interest" description="Disordered" evidence="3">
    <location>
        <begin position="669"/>
        <end position="703"/>
    </location>
</feature>
<dbReference type="InterPro" id="IPR001487">
    <property type="entry name" value="Bromodomain"/>
</dbReference>
<organism evidence="5 6">
    <name type="scientific">Cocos nucifera</name>
    <name type="common">Coconut palm</name>
    <dbReference type="NCBI Taxonomy" id="13894"/>
    <lineage>
        <taxon>Eukaryota</taxon>
        <taxon>Viridiplantae</taxon>
        <taxon>Streptophyta</taxon>
        <taxon>Embryophyta</taxon>
        <taxon>Tracheophyta</taxon>
        <taxon>Spermatophyta</taxon>
        <taxon>Magnoliopsida</taxon>
        <taxon>Liliopsida</taxon>
        <taxon>Arecaceae</taxon>
        <taxon>Arecoideae</taxon>
        <taxon>Cocoseae</taxon>
        <taxon>Attaleinae</taxon>
        <taxon>Cocos</taxon>
    </lineage>
</organism>
<feature type="region of interest" description="Disordered" evidence="3">
    <location>
        <begin position="266"/>
        <end position="314"/>
    </location>
</feature>
<dbReference type="CDD" id="cd04369">
    <property type="entry name" value="Bromodomain"/>
    <property type="match status" value="1"/>
</dbReference>
<evidence type="ECO:0000256" key="1">
    <source>
        <dbReference type="ARBA" id="ARBA00023117"/>
    </source>
</evidence>
<sequence length="727" mass="78977">MGTNNHVEPKRRKKKGRPSLLDLQKRSLRLQQQQARKKNPNPNPNPNPYLRFPASSYSSTGRRATRRNPNPDPGADADAAPDDDEDDDDSTGRRREKKLRFVLRIPAHGANSVSGSDTDGAAAGARKRKIDEVAADRDEVERQNSASKATDRSQEPSDSGPTTPLPDKKLLVFILDRLQKKDTYGVFSEPVDPNELPDYHDIIEHPMDFGTIRKKLSGGEYANLEHFEKDVFLISSNAMRYNAPDTIYYRQARSIQELAIKNFENLRQESDDNEPEPKPVRRGRPPSKKIVKQSVGRPPADRVGSDFSPGATLAGAGDNGHLSNLANDLVRRGLLMDKPRIADLPGGTYHLRNADTHSWISGHRTERNEDFSVSFPFMGLVLSPFLFGSYLAGSGMKNVSMRYGKKLSVIGENRRNTYKQPQLSTSVYEPAVLPALDGERKQLVPVGLHMEHAYARSLARFAANLGPIGWEIAAKRIQQALPRGTKFGPGWVGESEVPHQSQPLLPASLLSASQPKITSSPIPSSTAEPPSDNSTVEESQVITSLPPPALRSAVAIRSTNSSDRSETAAVVNDGSPANRSGVVQPKTAFLLHQNPAIQATVNGFNTSMVFNTPSHAGKMLRPSRPPGSSCPEVMNAYAGAFSAVSRSRSSHINQAPLNQSNADKMVVCNPSSLSNSGQGSQGPWRGLSSNAKPGSVPPDLNVGFQSMGSPVAGVLVDSQHPDLALQL</sequence>
<keyword evidence="6" id="KW-1185">Reference proteome</keyword>
<accession>A0A8K0ILH5</accession>
<evidence type="ECO:0000313" key="6">
    <source>
        <dbReference type="Proteomes" id="UP000797356"/>
    </source>
</evidence>
<dbReference type="InterPro" id="IPR036427">
    <property type="entry name" value="Bromodomain-like_sf"/>
</dbReference>
<reference evidence="5" key="1">
    <citation type="journal article" date="2017" name="Gigascience">
        <title>The genome draft of coconut (Cocos nucifera).</title>
        <authorList>
            <person name="Xiao Y."/>
            <person name="Xu P."/>
            <person name="Fan H."/>
            <person name="Baudouin L."/>
            <person name="Xia W."/>
            <person name="Bocs S."/>
            <person name="Xu J."/>
            <person name="Li Q."/>
            <person name="Guo A."/>
            <person name="Zhou L."/>
            <person name="Li J."/>
            <person name="Wu Y."/>
            <person name="Ma Z."/>
            <person name="Armero A."/>
            <person name="Issali A.E."/>
            <person name="Liu N."/>
            <person name="Peng M."/>
            <person name="Yang Y."/>
        </authorList>
    </citation>
    <scope>NUCLEOTIDE SEQUENCE</scope>
    <source>
        <tissue evidence="5">Spear leaf of Hainan Tall coconut</tissue>
    </source>
</reference>
<dbReference type="OrthoDB" id="21449at2759"/>
<protein>
    <submittedName>
        <fullName evidence="5">Cat eye syndrome critical region protein 2</fullName>
    </submittedName>
</protein>
<dbReference type="InterPro" id="IPR051831">
    <property type="entry name" value="Bromodomain_contain_prot"/>
</dbReference>
<feature type="compositionally biased region" description="Acidic residues" evidence="3">
    <location>
        <begin position="79"/>
        <end position="89"/>
    </location>
</feature>
<evidence type="ECO:0000256" key="2">
    <source>
        <dbReference type="PROSITE-ProRule" id="PRU00035"/>
    </source>
</evidence>
<feature type="compositionally biased region" description="Basic and acidic residues" evidence="3">
    <location>
        <begin position="129"/>
        <end position="142"/>
    </location>
</feature>
<dbReference type="InterPro" id="IPR018359">
    <property type="entry name" value="Bromodomain_CS"/>
</dbReference>
<feature type="domain" description="Bromo" evidence="4">
    <location>
        <begin position="179"/>
        <end position="249"/>
    </location>
</feature>
<evidence type="ECO:0000313" key="5">
    <source>
        <dbReference type="EMBL" id="KAG1361075.1"/>
    </source>
</evidence>
<dbReference type="SUPFAM" id="SSF47370">
    <property type="entry name" value="Bromodomain"/>
    <property type="match status" value="1"/>
</dbReference>
<dbReference type="Proteomes" id="UP000797356">
    <property type="component" value="Chromosome 9"/>
</dbReference>
<dbReference type="SMART" id="SM00297">
    <property type="entry name" value="BROMO"/>
    <property type="match status" value="1"/>
</dbReference>
<proteinExistence type="predicted"/>
<gene>
    <name evidence="5" type="ORF">COCNU_09G005380</name>
</gene>
<feature type="compositionally biased region" description="Polar residues" evidence="3">
    <location>
        <begin position="532"/>
        <end position="543"/>
    </location>
</feature>
<feature type="region of interest" description="Disordered" evidence="3">
    <location>
        <begin position="1"/>
        <end position="166"/>
    </location>
</feature>
<dbReference type="PANTHER" id="PTHR22881:SF27">
    <property type="entry name" value="BROMODOMAIN CONTAINING 7_9"/>
    <property type="match status" value="1"/>
</dbReference>